<dbReference type="Ensembl" id="ENSCCNT00000011873.1">
    <property type="protein sequence ID" value="ENSCCNP00000009012.1"/>
    <property type="gene ID" value="ENSCCNG00000009516.1"/>
</dbReference>
<keyword evidence="6" id="KW-0862">Zinc</keyword>
<comment type="subcellular location">
    <subcellularLocation>
        <location evidence="1">Nucleus</location>
    </subcellularLocation>
</comment>
<dbReference type="SMART" id="SM00349">
    <property type="entry name" value="KRAB"/>
    <property type="match status" value="1"/>
</dbReference>
<keyword evidence="8" id="KW-0539">Nucleus</keyword>
<dbReference type="SUPFAM" id="SSF109640">
    <property type="entry name" value="KRAB domain (Kruppel-associated box)"/>
    <property type="match status" value="1"/>
</dbReference>
<evidence type="ECO:0000259" key="10">
    <source>
        <dbReference type="PROSITE" id="PS50157"/>
    </source>
</evidence>
<evidence type="ECO:0000256" key="9">
    <source>
        <dbReference type="PROSITE-ProRule" id="PRU00042"/>
    </source>
</evidence>
<protein>
    <recommendedName>
        <fullName evidence="13">Zinc finger protein 461</fullName>
    </recommendedName>
</protein>
<feature type="domain" description="C2H2-type" evidence="10">
    <location>
        <begin position="361"/>
        <end position="388"/>
    </location>
</feature>
<dbReference type="SUPFAM" id="SSF57667">
    <property type="entry name" value="beta-beta-alpha zinc fingers"/>
    <property type="match status" value="5"/>
</dbReference>
<dbReference type="FunFam" id="3.30.160.60:FF:000295">
    <property type="entry name" value="zinc finger protein 19"/>
    <property type="match status" value="1"/>
</dbReference>
<evidence type="ECO:0000256" key="2">
    <source>
        <dbReference type="ARBA" id="ARBA00006991"/>
    </source>
</evidence>
<dbReference type="InterPro" id="IPR001909">
    <property type="entry name" value="KRAB"/>
</dbReference>
<reference evidence="12" key="1">
    <citation type="submission" date="2023-09" db="UniProtKB">
        <authorList>
            <consortium name="Ensembl"/>
        </authorList>
    </citation>
    <scope>IDENTIFICATION</scope>
</reference>
<evidence type="ECO:0000256" key="1">
    <source>
        <dbReference type="ARBA" id="ARBA00004123"/>
    </source>
</evidence>
<name>A0A8C0WGA6_CASCN</name>
<dbReference type="FunFam" id="3.30.160.60:FF:002090">
    <property type="entry name" value="Zinc finger protein 473"/>
    <property type="match status" value="1"/>
</dbReference>
<dbReference type="PROSITE" id="PS50805">
    <property type="entry name" value="KRAB"/>
    <property type="match status" value="1"/>
</dbReference>
<sequence>SFQGLVSFRDVAIDVSQEEWECLNPTQRNLYKDVMLENYSNLVSLGLSVSKPDVISSLEQGKQPWMVVREMTRRQCSDKQLTYNLTSRDEPKKLSLKSDIYETKSSQWVILKQFKSHSPERSIFRDIWESKQGQQEDYFRQLIINHENMPMVSQHTSFIQEFYDREKISACKKCRKNSNYHLFFSHHKAHSKELSEYKGCTEITNTPFLVKQKIQNGDKCNEYKACWKTLVHCPQLKQHLRIHNGEKRYDCQECGKAFNYGSELILHQRIHTGEKPYECKQCRKAFRQRSQLTQHQRLHTGEKPYECKQCGKTFIRGFQLTEHLRLHTGEKPYECKECRKTFRHRSHLTIHQRIHTGEKPYVCRECGKAFSYHSSFSHHQKIHSGKKPYECNECGKAFCDGLQLTLHRRIHTGEKPYECKECGKAFRQCSHLKRHQRIHTGERPHECVICGKRIHTGENPMNVRSVGRSLAIIRASHIIKECIQERSLMNVSRLLIMAYNSVHQTVHTNEKLVRFSLLPPHPSLPS</sequence>
<dbReference type="FunFam" id="3.30.160.60:FF:000737">
    <property type="entry name" value="Zinc finger protein 565"/>
    <property type="match status" value="1"/>
</dbReference>
<feature type="domain" description="KRAB" evidence="11">
    <location>
        <begin position="6"/>
        <end position="77"/>
    </location>
</feature>
<dbReference type="FunFam" id="3.30.160.60:FF:002343">
    <property type="entry name" value="Zinc finger protein 33A"/>
    <property type="match status" value="1"/>
</dbReference>
<dbReference type="Gene3D" id="6.10.140.140">
    <property type="match status" value="1"/>
</dbReference>
<proteinExistence type="inferred from homology"/>
<evidence type="ECO:0000313" key="12">
    <source>
        <dbReference type="Ensembl" id="ENSCCNP00000009012.1"/>
    </source>
</evidence>
<dbReference type="GO" id="GO:0005634">
    <property type="term" value="C:nucleus"/>
    <property type="evidence" value="ECO:0007669"/>
    <property type="project" value="UniProtKB-SubCell"/>
</dbReference>
<dbReference type="Gene3D" id="3.30.160.60">
    <property type="entry name" value="Classic Zinc Finger"/>
    <property type="match status" value="8"/>
</dbReference>
<feature type="domain" description="C2H2-type" evidence="10">
    <location>
        <begin position="305"/>
        <end position="332"/>
    </location>
</feature>
<keyword evidence="5 9" id="KW-0863">Zinc-finger</keyword>
<feature type="domain" description="C2H2-type" evidence="10">
    <location>
        <begin position="277"/>
        <end position="304"/>
    </location>
</feature>
<feature type="domain" description="C2H2-type" evidence="10">
    <location>
        <begin position="333"/>
        <end position="360"/>
    </location>
</feature>
<feature type="domain" description="C2H2-type" evidence="10">
    <location>
        <begin position="218"/>
        <end position="248"/>
    </location>
</feature>
<evidence type="ECO:0000256" key="8">
    <source>
        <dbReference type="ARBA" id="ARBA00023242"/>
    </source>
</evidence>
<organism evidence="12">
    <name type="scientific">Castor canadensis</name>
    <name type="common">American beaver</name>
    <dbReference type="NCBI Taxonomy" id="51338"/>
    <lineage>
        <taxon>Eukaryota</taxon>
        <taxon>Metazoa</taxon>
        <taxon>Chordata</taxon>
        <taxon>Craniata</taxon>
        <taxon>Vertebrata</taxon>
        <taxon>Euteleostomi</taxon>
        <taxon>Mammalia</taxon>
        <taxon>Eutheria</taxon>
        <taxon>Euarchontoglires</taxon>
        <taxon>Glires</taxon>
        <taxon>Rodentia</taxon>
        <taxon>Castorimorpha</taxon>
        <taxon>Castoridae</taxon>
        <taxon>Castor</taxon>
    </lineage>
</organism>
<dbReference type="InterPro" id="IPR036236">
    <property type="entry name" value="Znf_C2H2_sf"/>
</dbReference>
<dbReference type="GO" id="GO:0008270">
    <property type="term" value="F:zinc ion binding"/>
    <property type="evidence" value="ECO:0007669"/>
    <property type="project" value="UniProtKB-KW"/>
</dbReference>
<dbReference type="PROSITE" id="PS00028">
    <property type="entry name" value="ZINC_FINGER_C2H2_1"/>
    <property type="match status" value="7"/>
</dbReference>
<dbReference type="GO" id="GO:0000977">
    <property type="term" value="F:RNA polymerase II transcription regulatory region sequence-specific DNA binding"/>
    <property type="evidence" value="ECO:0007669"/>
    <property type="project" value="TreeGrafter"/>
</dbReference>
<accession>A0A8C0WGA6</accession>
<evidence type="ECO:0000256" key="4">
    <source>
        <dbReference type="ARBA" id="ARBA00022737"/>
    </source>
</evidence>
<dbReference type="Pfam" id="PF01352">
    <property type="entry name" value="KRAB"/>
    <property type="match status" value="1"/>
</dbReference>
<evidence type="ECO:0000256" key="3">
    <source>
        <dbReference type="ARBA" id="ARBA00022723"/>
    </source>
</evidence>
<evidence type="ECO:0000256" key="5">
    <source>
        <dbReference type="ARBA" id="ARBA00022771"/>
    </source>
</evidence>
<evidence type="ECO:0000259" key="11">
    <source>
        <dbReference type="PROSITE" id="PS50805"/>
    </source>
</evidence>
<dbReference type="FunFam" id="3.30.160.60:FF:002254">
    <property type="entry name" value="Zinc finger protein 540"/>
    <property type="match status" value="2"/>
</dbReference>
<feature type="domain" description="C2H2-type" evidence="10">
    <location>
        <begin position="417"/>
        <end position="444"/>
    </location>
</feature>
<dbReference type="GO" id="GO:0000981">
    <property type="term" value="F:DNA-binding transcription factor activity, RNA polymerase II-specific"/>
    <property type="evidence" value="ECO:0007669"/>
    <property type="project" value="TreeGrafter"/>
</dbReference>
<dbReference type="FunFam" id="3.30.160.60:FF:000058">
    <property type="entry name" value="Zinc finger protein 2 homolog"/>
    <property type="match status" value="1"/>
</dbReference>
<dbReference type="InterPro" id="IPR013087">
    <property type="entry name" value="Znf_C2H2_type"/>
</dbReference>
<keyword evidence="3" id="KW-0479">Metal-binding</keyword>
<dbReference type="CDD" id="cd07765">
    <property type="entry name" value="KRAB_A-box"/>
    <property type="match status" value="1"/>
</dbReference>
<evidence type="ECO:0000256" key="6">
    <source>
        <dbReference type="ARBA" id="ARBA00022833"/>
    </source>
</evidence>
<dbReference type="Pfam" id="PF00096">
    <property type="entry name" value="zf-C2H2"/>
    <property type="match status" value="7"/>
</dbReference>
<comment type="similarity">
    <text evidence="2">Belongs to the krueppel C2H2-type zinc-finger protein family.</text>
</comment>
<evidence type="ECO:0000256" key="7">
    <source>
        <dbReference type="ARBA" id="ARBA00023125"/>
    </source>
</evidence>
<keyword evidence="7" id="KW-0238">DNA-binding</keyword>
<dbReference type="SMART" id="SM00355">
    <property type="entry name" value="ZnF_C2H2"/>
    <property type="match status" value="8"/>
</dbReference>
<dbReference type="AlphaFoldDB" id="A0A8C0WGA6"/>
<feature type="domain" description="C2H2-type" evidence="10">
    <location>
        <begin position="249"/>
        <end position="276"/>
    </location>
</feature>
<dbReference type="PANTHER" id="PTHR24381">
    <property type="entry name" value="ZINC FINGER PROTEIN"/>
    <property type="match status" value="1"/>
</dbReference>
<dbReference type="PROSITE" id="PS50157">
    <property type="entry name" value="ZINC_FINGER_C2H2_2"/>
    <property type="match status" value="8"/>
</dbReference>
<keyword evidence="4" id="KW-0677">Repeat</keyword>
<dbReference type="PANTHER" id="PTHR24381:SF462">
    <property type="entry name" value="ZINC FINGER PROTEIN 566"/>
    <property type="match status" value="1"/>
</dbReference>
<evidence type="ECO:0008006" key="13">
    <source>
        <dbReference type="Google" id="ProtNLM"/>
    </source>
</evidence>
<dbReference type="InterPro" id="IPR036051">
    <property type="entry name" value="KRAB_dom_sf"/>
</dbReference>
<feature type="domain" description="C2H2-type" evidence="10">
    <location>
        <begin position="389"/>
        <end position="416"/>
    </location>
</feature>